<name>A0A9P4V3N2_9PLEO</name>
<dbReference type="OrthoDB" id="5410873at2759"/>
<dbReference type="EMBL" id="ML996107">
    <property type="protein sequence ID" value="KAF2738687.1"/>
    <property type="molecule type" value="Genomic_DNA"/>
</dbReference>
<evidence type="ECO:0000313" key="2">
    <source>
        <dbReference type="Proteomes" id="UP000799444"/>
    </source>
</evidence>
<evidence type="ECO:0008006" key="3">
    <source>
        <dbReference type="Google" id="ProtNLM"/>
    </source>
</evidence>
<protein>
    <recommendedName>
        <fullName evidence="3">F-box domain-containing protein</fullName>
    </recommendedName>
</protein>
<keyword evidence="2" id="KW-1185">Reference proteome</keyword>
<dbReference type="AlphaFoldDB" id="A0A9P4V3N2"/>
<gene>
    <name evidence="1" type="ORF">EJ04DRAFT_509262</name>
</gene>
<proteinExistence type="predicted"/>
<evidence type="ECO:0000313" key="1">
    <source>
        <dbReference type="EMBL" id="KAF2738687.1"/>
    </source>
</evidence>
<sequence>MTSFLHLSAELKLSVIEQLDNDIDTLLSISRVCRILRLFVAPFVFNTVVLRNSEKSGRSIAALGAQDNPISLAHLVREFHYKGSIVPPVSETIGPDGPPKKFETSDFPDVVDAVLGNLAAFPNLEKLVVEFTLDGRYDYDIYLYEDEETTEMMVKAEEDEAWRTVMAKSWDAISRNHGFVKSLEIRNLIPKEVSTWTNESSRFRDFLVGLENIKISILGHDNGVGWSISTTEGYRYFGEQLDVFFFNHLQNVTRFEYSAWEDAPPGLSDRYDSHHYRLPLQGGQMPRLRQLVLSDCFISTFLADFIRSLAPTLQSLVLRKCHAGDRELVDGGQISWGNFFNFVYDAEMASLTELVVDLLAGTSKEESERKDGVTYFSYAELTRKYGDCWARENSEEADNDWKAWTRLTRMVEEKKDV</sequence>
<reference evidence="1" key="1">
    <citation type="journal article" date="2020" name="Stud. Mycol.">
        <title>101 Dothideomycetes genomes: a test case for predicting lifestyles and emergence of pathogens.</title>
        <authorList>
            <person name="Haridas S."/>
            <person name="Albert R."/>
            <person name="Binder M."/>
            <person name="Bloem J."/>
            <person name="Labutti K."/>
            <person name="Salamov A."/>
            <person name="Andreopoulos B."/>
            <person name="Baker S."/>
            <person name="Barry K."/>
            <person name="Bills G."/>
            <person name="Bluhm B."/>
            <person name="Cannon C."/>
            <person name="Castanera R."/>
            <person name="Culley D."/>
            <person name="Daum C."/>
            <person name="Ezra D."/>
            <person name="Gonzalez J."/>
            <person name="Henrissat B."/>
            <person name="Kuo A."/>
            <person name="Liang C."/>
            <person name="Lipzen A."/>
            <person name="Lutzoni F."/>
            <person name="Magnuson J."/>
            <person name="Mondo S."/>
            <person name="Nolan M."/>
            <person name="Ohm R."/>
            <person name="Pangilinan J."/>
            <person name="Park H.-J."/>
            <person name="Ramirez L."/>
            <person name="Alfaro M."/>
            <person name="Sun H."/>
            <person name="Tritt A."/>
            <person name="Yoshinaga Y."/>
            <person name="Zwiers L.-H."/>
            <person name="Turgeon B."/>
            <person name="Goodwin S."/>
            <person name="Spatafora J."/>
            <person name="Crous P."/>
            <person name="Grigoriev I."/>
        </authorList>
    </citation>
    <scope>NUCLEOTIDE SEQUENCE</scope>
    <source>
        <strain evidence="1">CBS 125425</strain>
    </source>
</reference>
<organism evidence="1 2">
    <name type="scientific">Polyplosphaeria fusca</name>
    <dbReference type="NCBI Taxonomy" id="682080"/>
    <lineage>
        <taxon>Eukaryota</taxon>
        <taxon>Fungi</taxon>
        <taxon>Dikarya</taxon>
        <taxon>Ascomycota</taxon>
        <taxon>Pezizomycotina</taxon>
        <taxon>Dothideomycetes</taxon>
        <taxon>Pleosporomycetidae</taxon>
        <taxon>Pleosporales</taxon>
        <taxon>Tetraplosphaeriaceae</taxon>
        <taxon>Polyplosphaeria</taxon>
    </lineage>
</organism>
<dbReference type="Proteomes" id="UP000799444">
    <property type="component" value="Unassembled WGS sequence"/>
</dbReference>
<comment type="caution">
    <text evidence="1">The sequence shown here is derived from an EMBL/GenBank/DDBJ whole genome shotgun (WGS) entry which is preliminary data.</text>
</comment>
<accession>A0A9P4V3N2</accession>
<dbReference type="SUPFAM" id="SSF52047">
    <property type="entry name" value="RNI-like"/>
    <property type="match status" value="1"/>
</dbReference>